<dbReference type="InterPro" id="IPR023772">
    <property type="entry name" value="DNA-bd_HTH_TetR-type_CS"/>
</dbReference>
<dbReference type="InterPro" id="IPR036271">
    <property type="entry name" value="Tet_transcr_reg_TetR-rel_C_sf"/>
</dbReference>
<dbReference type="InterPro" id="IPR050109">
    <property type="entry name" value="HTH-type_TetR-like_transc_reg"/>
</dbReference>
<keyword evidence="1" id="KW-0805">Transcription regulation</keyword>
<evidence type="ECO:0000313" key="6">
    <source>
        <dbReference type="EMBL" id="MFC6236771.1"/>
    </source>
</evidence>
<dbReference type="InterPro" id="IPR001647">
    <property type="entry name" value="HTH_TetR"/>
</dbReference>
<dbReference type="SUPFAM" id="SSF46689">
    <property type="entry name" value="Homeodomain-like"/>
    <property type="match status" value="1"/>
</dbReference>
<dbReference type="InterPro" id="IPR054129">
    <property type="entry name" value="DesT_TetR_C"/>
</dbReference>
<evidence type="ECO:0000259" key="5">
    <source>
        <dbReference type="PROSITE" id="PS50977"/>
    </source>
</evidence>
<evidence type="ECO:0000313" key="7">
    <source>
        <dbReference type="Proteomes" id="UP001596138"/>
    </source>
</evidence>
<sequence length="202" mass="22195">MSGRERREQLIDVGRKLFAAKGFEVVTIEEIAAKAGVSKPVVYEHFGSKDGLYAVIVDREMNALMGMVSDSLTGSSGGARDLLEKAGRALFDYIETHNEGFRILVRDSPVSQSTGNFASLLRDVASQVEARLAREFERQGFPAKLAPMYANMLVGMVALTGQWWLDVRKPKKEEVVAHVVNLAWNGLAGLEKKPTLKATKKA</sequence>
<feature type="domain" description="HTH tetR-type" evidence="5">
    <location>
        <begin position="4"/>
        <end position="64"/>
    </location>
</feature>
<dbReference type="InterPro" id="IPR009057">
    <property type="entry name" value="Homeodomain-like_sf"/>
</dbReference>
<keyword evidence="3" id="KW-0804">Transcription</keyword>
<dbReference type="PANTHER" id="PTHR30055">
    <property type="entry name" value="HTH-TYPE TRANSCRIPTIONAL REGULATOR RUTR"/>
    <property type="match status" value="1"/>
</dbReference>
<evidence type="ECO:0000256" key="1">
    <source>
        <dbReference type="ARBA" id="ARBA00023015"/>
    </source>
</evidence>
<dbReference type="Proteomes" id="UP001596138">
    <property type="component" value="Unassembled WGS sequence"/>
</dbReference>
<keyword evidence="2 4" id="KW-0238">DNA-binding</keyword>
<name>A0ABW1SWI5_9ACTN</name>
<organism evidence="6 7">
    <name type="scientific">Longivirga aurantiaca</name>
    <dbReference type="NCBI Taxonomy" id="1837743"/>
    <lineage>
        <taxon>Bacteria</taxon>
        <taxon>Bacillati</taxon>
        <taxon>Actinomycetota</taxon>
        <taxon>Actinomycetes</taxon>
        <taxon>Sporichthyales</taxon>
        <taxon>Sporichthyaceae</taxon>
        <taxon>Longivirga</taxon>
    </lineage>
</organism>
<dbReference type="PROSITE" id="PS01081">
    <property type="entry name" value="HTH_TETR_1"/>
    <property type="match status" value="1"/>
</dbReference>
<dbReference type="EMBL" id="JBHSTI010000002">
    <property type="protein sequence ID" value="MFC6236771.1"/>
    <property type="molecule type" value="Genomic_DNA"/>
</dbReference>
<dbReference type="Gene3D" id="1.10.357.10">
    <property type="entry name" value="Tetracycline Repressor, domain 2"/>
    <property type="match status" value="1"/>
</dbReference>
<protein>
    <submittedName>
        <fullName evidence="6">TetR/AcrR family transcriptional regulator</fullName>
    </submittedName>
</protein>
<keyword evidence="7" id="KW-1185">Reference proteome</keyword>
<dbReference type="RefSeq" id="WP_386763952.1">
    <property type="nucleotide sequence ID" value="NZ_JBHSTI010000002.1"/>
</dbReference>
<dbReference type="SUPFAM" id="SSF48498">
    <property type="entry name" value="Tetracyclin repressor-like, C-terminal domain"/>
    <property type="match status" value="1"/>
</dbReference>
<dbReference type="Pfam" id="PF21943">
    <property type="entry name" value="TetR_C_46"/>
    <property type="match status" value="1"/>
</dbReference>
<feature type="DNA-binding region" description="H-T-H motif" evidence="4">
    <location>
        <begin position="27"/>
        <end position="46"/>
    </location>
</feature>
<evidence type="ECO:0000256" key="3">
    <source>
        <dbReference type="ARBA" id="ARBA00023163"/>
    </source>
</evidence>
<evidence type="ECO:0000256" key="2">
    <source>
        <dbReference type="ARBA" id="ARBA00023125"/>
    </source>
</evidence>
<dbReference type="PANTHER" id="PTHR30055:SF227">
    <property type="entry name" value="TRANSCRIPTIONAL REGULATORY PROTEIN (PROBABLY TETR-FAMILY)-RELATED"/>
    <property type="match status" value="1"/>
</dbReference>
<evidence type="ECO:0000256" key="4">
    <source>
        <dbReference type="PROSITE-ProRule" id="PRU00335"/>
    </source>
</evidence>
<comment type="caution">
    <text evidence="6">The sequence shown here is derived from an EMBL/GenBank/DDBJ whole genome shotgun (WGS) entry which is preliminary data.</text>
</comment>
<accession>A0ABW1SWI5</accession>
<gene>
    <name evidence="6" type="ORF">ACFQGU_02695</name>
</gene>
<dbReference type="Pfam" id="PF00440">
    <property type="entry name" value="TetR_N"/>
    <property type="match status" value="1"/>
</dbReference>
<proteinExistence type="predicted"/>
<reference evidence="7" key="1">
    <citation type="journal article" date="2019" name="Int. J. Syst. Evol. Microbiol.">
        <title>The Global Catalogue of Microorganisms (GCM) 10K type strain sequencing project: providing services to taxonomists for standard genome sequencing and annotation.</title>
        <authorList>
            <consortium name="The Broad Institute Genomics Platform"/>
            <consortium name="The Broad Institute Genome Sequencing Center for Infectious Disease"/>
            <person name="Wu L."/>
            <person name="Ma J."/>
        </authorList>
    </citation>
    <scope>NUCLEOTIDE SEQUENCE [LARGE SCALE GENOMIC DNA]</scope>
    <source>
        <strain evidence="7">CGMCC 4.7317</strain>
    </source>
</reference>
<dbReference type="PROSITE" id="PS50977">
    <property type="entry name" value="HTH_TETR_2"/>
    <property type="match status" value="1"/>
</dbReference>
<dbReference type="PRINTS" id="PR00455">
    <property type="entry name" value="HTHTETR"/>
</dbReference>